<dbReference type="eggNOG" id="COG0012">
    <property type="taxonomic scope" value="Bacteria"/>
</dbReference>
<dbReference type="CDD" id="cd01900">
    <property type="entry name" value="YchF"/>
    <property type="match status" value="1"/>
</dbReference>
<protein>
    <recommendedName>
        <fullName evidence="6">Ribosome-binding ATPase YchF</fullName>
    </recommendedName>
</protein>
<dbReference type="HAMAP" id="MF_00944">
    <property type="entry name" value="YchF_OLA1_ATPase"/>
    <property type="match status" value="1"/>
</dbReference>
<dbReference type="AlphaFoldDB" id="Q6KH43"/>
<dbReference type="Proteomes" id="UP000009072">
    <property type="component" value="Chromosome"/>
</dbReference>
<keyword evidence="4 6" id="KW-0067">ATP-binding</keyword>
<dbReference type="GO" id="GO:0005524">
    <property type="term" value="F:ATP binding"/>
    <property type="evidence" value="ECO:0007669"/>
    <property type="project" value="UniProtKB-UniRule"/>
</dbReference>
<evidence type="ECO:0000256" key="1">
    <source>
        <dbReference type="ARBA" id="ARBA00001946"/>
    </source>
</evidence>
<dbReference type="InterPro" id="IPR013029">
    <property type="entry name" value="YchF_C"/>
</dbReference>
<gene>
    <name evidence="6" type="primary">ychF</name>
    <name evidence="8" type="ordered locus">MMOB6020</name>
</gene>
<dbReference type="PROSITE" id="PS51710">
    <property type="entry name" value="G_OBG"/>
    <property type="match status" value="1"/>
</dbReference>
<name>Q6KH43_MYCM1</name>
<keyword evidence="2" id="KW-0479">Metal-binding</keyword>
<dbReference type="InterPro" id="IPR023192">
    <property type="entry name" value="TGS-like_dom_sf"/>
</dbReference>
<comment type="similarity">
    <text evidence="6">Belongs to the TRAFAC class OBG-HflX-like GTPase superfamily. OBG GTPase family. YchF/OLA1 subfamily.</text>
</comment>
<organism evidence="8 9">
    <name type="scientific">Mycoplasma mobile (strain ATCC 43663 / 163K / NCTC 11711)</name>
    <name type="common">Mesomycoplasma mobile</name>
    <dbReference type="NCBI Taxonomy" id="267748"/>
    <lineage>
        <taxon>Bacteria</taxon>
        <taxon>Bacillati</taxon>
        <taxon>Mycoplasmatota</taxon>
        <taxon>Mycoplasmoidales</taxon>
        <taxon>Metamycoplasmataceae</taxon>
        <taxon>Mesomycoplasma</taxon>
    </lineage>
</organism>
<dbReference type="Gene3D" id="1.10.150.300">
    <property type="entry name" value="TGS-like domain"/>
    <property type="match status" value="1"/>
</dbReference>
<dbReference type="Gene3D" id="3.10.20.30">
    <property type="match status" value="1"/>
</dbReference>
<dbReference type="Pfam" id="PF01926">
    <property type="entry name" value="MMR_HSR1"/>
    <property type="match status" value="1"/>
</dbReference>
<dbReference type="EMBL" id="AE017308">
    <property type="protein sequence ID" value="AAT28088.1"/>
    <property type="molecule type" value="Genomic_DNA"/>
</dbReference>
<dbReference type="RefSeq" id="WP_011265122.1">
    <property type="nucleotide sequence ID" value="NC_006908.1"/>
</dbReference>
<dbReference type="GO" id="GO:0005525">
    <property type="term" value="F:GTP binding"/>
    <property type="evidence" value="ECO:0007669"/>
    <property type="project" value="InterPro"/>
</dbReference>
<evidence type="ECO:0000256" key="3">
    <source>
        <dbReference type="ARBA" id="ARBA00022741"/>
    </source>
</evidence>
<dbReference type="GO" id="GO:0043023">
    <property type="term" value="F:ribosomal large subunit binding"/>
    <property type="evidence" value="ECO:0007669"/>
    <property type="project" value="UniProtKB-UniRule"/>
</dbReference>
<dbReference type="FunFam" id="3.10.20.30:FF:000001">
    <property type="entry name" value="Ribosome-binding ATPase YchF"/>
    <property type="match status" value="1"/>
</dbReference>
<evidence type="ECO:0000259" key="7">
    <source>
        <dbReference type="PROSITE" id="PS51710"/>
    </source>
</evidence>
<reference evidence="8 9" key="1">
    <citation type="journal article" date="2004" name="Genome Res.">
        <title>The complete genome and proteome of Mycoplasma mobile.</title>
        <authorList>
            <person name="Jaffe J.D."/>
            <person name="Stange-Thomann N."/>
            <person name="Smith C."/>
            <person name="DeCaprio D."/>
            <person name="Fisher S."/>
            <person name="Butler J."/>
            <person name="Calvo S."/>
            <person name="Elkins T."/>
            <person name="FitzGerald M.G."/>
            <person name="Hafez N."/>
            <person name="Kodira C.D."/>
            <person name="Major J."/>
            <person name="Wang S."/>
            <person name="Wilkinson J."/>
            <person name="Nicol R."/>
            <person name="Nusbaum C."/>
            <person name="Birren B."/>
            <person name="Berg H.C."/>
            <person name="Church G.M."/>
        </authorList>
    </citation>
    <scope>NUCLEOTIDE SEQUENCE [LARGE SCALE GENOMIC DNA]</scope>
    <source>
        <strain evidence="9">ATCC 43663 / 163K / NCTC 11711</strain>
    </source>
</reference>
<evidence type="ECO:0000256" key="2">
    <source>
        <dbReference type="ARBA" id="ARBA00022723"/>
    </source>
</evidence>
<evidence type="ECO:0000256" key="6">
    <source>
        <dbReference type="HAMAP-Rule" id="MF_00944"/>
    </source>
</evidence>
<dbReference type="PANTHER" id="PTHR23305:SF18">
    <property type="entry name" value="OBG-TYPE G DOMAIN-CONTAINING PROTEIN"/>
    <property type="match status" value="1"/>
</dbReference>
<proteinExistence type="inferred from homology"/>
<dbReference type="InterPro" id="IPR012676">
    <property type="entry name" value="TGS-like"/>
</dbReference>
<dbReference type="STRING" id="267748.MMOB6020"/>
<dbReference type="SUPFAM" id="SSF81271">
    <property type="entry name" value="TGS-like"/>
    <property type="match status" value="1"/>
</dbReference>
<comment type="cofactor">
    <cofactor evidence="1">
        <name>Mg(2+)</name>
        <dbReference type="ChEBI" id="CHEBI:18420"/>
    </cofactor>
</comment>
<dbReference type="InterPro" id="IPR031167">
    <property type="entry name" value="G_OBG"/>
</dbReference>
<dbReference type="PIRSF" id="PIRSF006641">
    <property type="entry name" value="CHP00092"/>
    <property type="match status" value="1"/>
</dbReference>
<evidence type="ECO:0000313" key="9">
    <source>
        <dbReference type="Proteomes" id="UP000009072"/>
    </source>
</evidence>
<dbReference type="GO" id="GO:0016887">
    <property type="term" value="F:ATP hydrolysis activity"/>
    <property type="evidence" value="ECO:0007669"/>
    <property type="project" value="UniProtKB-UniRule"/>
</dbReference>
<dbReference type="GO" id="GO:0046872">
    <property type="term" value="F:metal ion binding"/>
    <property type="evidence" value="ECO:0007669"/>
    <property type="project" value="UniProtKB-KW"/>
</dbReference>
<keyword evidence="9" id="KW-1185">Reference proteome</keyword>
<dbReference type="FunFam" id="1.10.150.300:FF:000001">
    <property type="entry name" value="Ribosome-binding ATPase YchF"/>
    <property type="match status" value="1"/>
</dbReference>
<evidence type="ECO:0000256" key="4">
    <source>
        <dbReference type="ARBA" id="ARBA00022840"/>
    </source>
</evidence>
<dbReference type="InterPro" id="IPR006073">
    <property type="entry name" value="GTP-bd"/>
</dbReference>
<dbReference type="CDD" id="cd04867">
    <property type="entry name" value="TGS_YchF_OLA1"/>
    <property type="match status" value="1"/>
</dbReference>
<dbReference type="InterPro" id="IPR041706">
    <property type="entry name" value="YchF_N"/>
</dbReference>
<dbReference type="Gene3D" id="3.40.50.300">
    <property type="entry name" value="P-loop containing nucleotide triphosphate hydrolases"/>
    <property type="match status" value="1"/>
</dbReference>
<evidence type="ECO:0000256" key="5">
    <source>
        <dbReference type="ARBA" id="ARBA00022842"/>
    </source>
</evidence>
<comment type="function">
    <text evidence="6">ATPase that binds to both the 70S ribosome and the 50S ribosomal subunit in a nucleotide-independent manner.</text>
</comment>
<dbReference type="NCBIfam" id="TIGR00092">
    <property type="entry name" value="redox-regulated ATPase YchF"/>
    <property type="match status" value="1"/>
</dbReference>
<sequence length="366" mass="41559">MALKAGIVGLPNVGKSSLFSALTNLHIEMANYPFTTIEPNISVVEVKDKRLDVLANIVKPKKIVHATFEFVDIAGLVAGASKGEGLGNQFLANIKEVDLIVHVVRCFEDKNIIHVANSLDPIRDLEIINLELILADLQSVEKIIQRIQKRALNTGDAALKFEYITLLRVKESLEKSLSLRDIDFSENELRIVKLYQFLSIKPIIYVANVGMEDLKNPNNFLLSLQNYLTKLNQILIPLSVQFELEASQLKSEEEKQDFLEMFEMEKLNIDILIQTTFHTLGLRTYFTAGVQELRAWVFKENMNAQECAGIIHTDFAKKFIKAEIISYEDYVKHGGEKNSKENGKMKLEGKTYLMKDGDICYFHFGK</sequence>
<keyword evidence="5" id="KW-0460">Magnesium</keyword>
<dbReference type="PRINTS" id="PR00326">
    <property type="entry name" value="GTP1OBG"/>
</dbReference>
<dbReference type="InterPro" id="IPR012675">
    <property type="entry name" value="Beta-grasp_dom_sf"/>
</dbReference>
<evidence type="ECO:0000313" key="8">
    <source>
        <dbReference type="EMBL" id="AAT28088.1"/>
    </source>
</evidence>
<dbReference type="InterPro" id="IPR027417">
    <property type="entry name" value="P-loop_NTPase"/>
</dbReference>
<feature type="domain" description="OBG-type G" evidence="7">
    <location>
        <begin position="3"/>
        <end position="258"/>
    </location>
</feature>
<accession>Q6KH43</accession>
<dbReference type="OrthoDB" id="9807318at2"/>
<feature type="binding site" evidence="6">
    <location>
        <begin position="12"/>
        <end position="17"/>
    </location>
    <ligand>
        <name>ATP</name>
        <dbReference type="ChEBI" id="CHEBI:30616"/>
    </ligand>
</feature>
<dbReference type="PANTHER" id="PTHR23305">
    <property type="entry name" value="OBG GTPASE FAMILY"/>
    <property type="match status" value="1"/>
</dbReference>
<dbReference type="SUPFAM" id="SSF52540">
    <property type="entry name" value="P-loop containing nucleoside triphosphate hydrolases"/>
    <property type="match status" value="1"/>
</dbReference>
<keyword evidence="3 6" id="KW-0547">Nucleotide-binding</keyword>
<dbReference type="Pfam" id="PF06071">
    <property type="entry name" value="YchF-GTPase_C"/>
    <property type="match status" value="1"/>
</dbReference>
<dbReference type="HOGENOM" id="CLU_018395_0_1_14"/>
<dbReference type="KEGG" id="mmo:MMOB6020"/>
<dbReference type="InterPro" id="IPR004396">
    <property type="entry name" value="ATPase_YchF/OLA1"/>
</dbReference>
<dbReference type="GO" id="GO:0005737">
    <property type="term" value="C:cytoplasm"/>
    <property type="evidence" value="ECO:0007669"/>
    <property type="project" value="TreeGrafter"/>
</dbReference>